<dbReference type="EMBL" id="JABSTQ010010120">
    <property type="protein sequence ID" value="KAG0423285.1"/>
    <property type="molecule type" value="Genomic_DNA"/>
</dbReference>
<proteinExistence type="predicted"/>
<gene>
    <name evidence="1" type="ORF">HPB47_000938</name>
</gene>
<organism evidence="1 2">
    <name type="scientific">Ixodes persulcatus</name>
    <name type="common">Taiga tick</name>
    <dbReference type="NCBI Taxonomy" id="34615"/>
    <lineage>
        <taxon>Eukaryota</taxon>
        <taxon>Metazoa</taxon>
        <taxon>Ecdysozoa</taxon>
        <taxon>Arthropoda</taxon>
        <taxon>Chelicerata</taxon>
        <taxon>Arachnida</taxon>
        <taxon>Acari</taxon>
        <taxon>Parasitiformes</taxon>
        <taxon>Ixodida</taxon>
        <taxon>Ixodoidea</taxon>
        <taxon>Ixodidae</taxon>
        <taxon>Ixodinae</taxon>
        <taxon>Ixodes</taxon>
    </lineage>
</organism>
<accession>A0AC60PRY4</accession>
<protein>
    <submittedName>
        <fullName evidence="1">Uncharacterized protein</fullName>
    </submittedName>
</protein>
<comment type="caution">
    <text evidence="1">The sequence shown here is derived from an EMBL/GenBank/DDBJ whole genome shotgun (WGS) entry which is preliminary data.</text>
</comment>
<reference evidence="1 2" key="1">
    <citation type="journal article" date="2020" name="Cell">
        <title>Large-Scale Comparative Analyses of Tick Genomes Elucidate Their Genetic Diversity and Vector Capacities.</title>
        <authorList>
            <consortium name="Tick Genome and Microbiome Consortium (TIGMIC)"/>
            <person name="Jia N."/>
            <person name="Wang J."/>
            <person name="Shi W."/>
            <person name="Du L."/>
            <person name="Sun Y."/>
            <person name="Zhan W."/>
            <person name="Jiang J.F."/>
            <person name="Wang Q."/>
            <person name="Zhang B."/>
            <person name="Ji P."/>
            <person name="Bell-Sakyi L."/>
            <person name="Cui X.M."/>
            <person name="Yuan T.T."/>
            <person name="Jiang B.G."/>
            <person name="Yang W.F."/>
            <person name="Lam T.T."/>
            <person name="Chang Q.C."/>
            <person name="Ding S.J."/>
            <person name="Wang X.J."/>
            <person name="Zhu J.G."/>
            <person name="Ruan X.D."/>
            <person name="Zhao L."/>
            <person name="Wei J.T."/>
            <person name="Ye R.Z."/>
            <person name="Que T.C."/>
            <person name="Du C.H."/>
            <person name="Zhou Y.H."/>
            <person name="Cheng J.X."/>
            <person name="Dai P.F."/>
            <person name="Guo W.B."/>
            <person name="Han X.H."/>
            <person name="Huang E.J."/>
            <person name="Li L.F."/>
            <person name="Wei W."/>
            <person name="Gao Y.C."/>
            <person name="Liu J.Z."/>
            <person name="Shao H.Z."/>
            <person name="Wang X."/>
            <person name="Wang C.C."/>
            <person name="Yang T.C."/>
            <person name="Huo Q.B."/>
            <person name="Li W."/>
            <person name="Chen H.Y."/>
            <person name="Chen S.E."/>
            <person name="Zhou L.G."/>
            <person name="Ni X.B."/>
            <person name="Tian J.H."/>
            <person name="Sheng Y."/>
            <person name="Liu T."/>
            <person name="Pan Y.S."/>
            <person name="Xia L.Y."/>
            <person name="Li J."/>
            <person name="Zhao F."/>
            <person name="Cao W.C."/>
        </authorList>
    </citation>
    <scope>NUCLEOTIDE SEQUENCE [LARGE SCALE GENOMIC DNA]</scope>
    <source>
        <strain evidence="1">Iper-2018</strain>
    </source>
</reference>
<feature type="non-terminal residue" evidence="1">
    <location>
        <position position="1"/>
    </location>
</feature>
<keyword evidence="2" id="KW-1185">Reference proteome</keyword>
<name>A0AC60PRY4_IXOPE</name>
<sequence length="63" mass="7370">PHQDLGRQFASVALEYKKRGHLRRNGRADVRFVARLVITAVPRYLGCLAHWCRLPAFRNHRFA</sequence>
<evidence type="ECO:0000313" key="1">
    <source>
        <dbReference type="EMBL" id="KAG0423285.1"/>
    </source>
</evidence>
<dbReference type="Proteomes" id="UP000805193">
    <property type="component" value="Unassembled WGS sequence"/>
</dbReference>
<evidence type="ECO:0000313" key="2">
    <source>
        <dbReference type="Proteomes" id="UP000805193"/>
    </source>
</evidence>